<reference evidence="3 4" key="1">
    <citation type="submission" date="2013-01" db="EMBL/GenBank/DDBJ databases">
        <authorList>
            <person name="Fiebig A."/>
            <person name="Goeker M."/>
            <person name="Klenk H.-P.P."/>
        </authorList>
    </citation>
    <scope>NUCLEOTIDE SEQUENCE [LARGE SCALE GENOMIC DNA]</scope>
    <source>
        <strain evidence="3 4">DSM 24838</strain>
    </source>
</reference>
<feature type="chain" id="PRO_5002219507" description="DUF4168 domain-containing protein" evidence="1">
    <location>
        <begin position="23"/>
        <end position="136"/>
    </location>
</feature>
<proteinExistence type="predicted"/>
<keyword evidence="4" id="KW-1185">Reference proteome</keyword>
<accession>A0A0D0QEU8</accession>
<dbReference type="eggNOG" id="ENOG50339XK">
    <property type="taxonomic scope" value="Bacteria"/>
</dbReference>
<dbReference type="Proteomes" id="UP000035100">
    <property type="component" value="Unassembled WGS sequence"/>
</dbReference>
<evidence type="ECO:0000259" key="2">
    <source>
        <dbReference type="Pfam" id="PF13767"/>
    </source>
</evidence>
<dbReference type="STRING" id="1123501.Wenmar_00231"/>
<feature type="signal peptide" evidence="1">
    <location>
        <begin position="1"/>
        <end position="22"/>
    </location>
</feature>
<feature type="domain" description="DUF4168" evidence="2">
    <location>
        <begin position="42"/>
        <end position="117"/>
    </location>
</feature>
<dbReference type="RefSeq" id="WP_018304363.1">
    <property type="nucleotide sequence ID" value="NZ_KB902313.1"/>
</dbReference>
<dbReference type="InterPro" id="IPR025433">
    <property type="entry name" value="DUF4168"/>
</dbReference>
<dbReference type="EMBL" id="AONG01000003">
    <property type="protein sequence ID" value="KIQ70857.1"/>
    <property type="molecule type" value="Genomic_DNA"/>
</dbReference>
<dbReference type="Pfam" id="PF13767">
    <property type="entry name" value="DUF4168"/>
    <property type="match status" value="1"/>
</dbReference>
<sequence>MTRLTALLAAAALGAAPMAALAQDTSTDAPAATETAPMTFDDATLTAFVDAVVAIEEVRGDYEPRVQAAAEADRPALIEEANMAMVAAIESTEGLTLDDYMAVSQAASADEDLAARIVAMLPADMQPQQSGETPEG</sequence>
<gene>
    <name evidence="3" type="ORF">Wenmar_00231</name>
</gene>
<dbReference type="AlphaFoldDB" id="A0A0D0QEU8"/>
<evidence type="ECO:0000256" key="1">
    <source>
        <dbReference type="SAM" id="SignalP"/>
    </source>
</evidence>
<evidence type="ECO:0000313" key="3">
    <source>
        <dbReference type="EMBL" id="KIQ70857.1"/>
    </source>
</evidence>
<name>A0A0D0QEU8_9RHOB</name>
<organism evidence="3 4">
    <name type="scientific">Wenxinia marina DSM 24838</name>
    <dbReference type="NCBI Taxonomy" id="1123501"/>
    <lineage>
        <taxon>Bacteria</taxon>
        <taxon>Pseudomonadati</taxon>
        <taxon>Pseudomonadota</taxon>
        <taxon>Alphaproteobacteria</taxon>
        <taxon>Rhodobacterales</taxon>
        <taxon>Roseobacteraceae</taxon>
        <taxon>Wenxinia</taxon>
    </lineage>
</organism>
<comment type="caution">
    <text evidence="3">The sequence shown here is derived from an EMBL/GenBank/DDBJ whole genome shotgun (WGS) entry which is preliminary data.</text>
</comment>
<keyword evidence="1" id="KW-0732">Signal</keyword>
<evidence type="ECO:0000313" key="4">
    <source>
        <dbReference type="Proteomes" id="UP000035100"/>
    </source>
</evidence>
<dbReference type="OrthoDB" id="7745857at2"/>
<protein>
    <recommendedName>
        <fullName evidence="2">DUF4168 domain-containing protein</fullName>
    </recommendedName>
</protein>